<keyword evidence="2" id="KW-1185">Reference proteome</keyword>
<reference evidence="1 2" key="1">
    <citation type="journal article" date="2019" name="Sci. Rep.">
        <title>Orb-weaving spider Araneus ventricosus genome elucidates the spidroin gene catalogue.</title>
        <authorList>
            <person name="Kono N."/>
            <person name="Nakamura H."/>
            <person name="Ohtoshi R."/>
            <person name="Moran D.A.P."/>
            <person name="Shinohara A."/>
            <person name="Yoshida Y."/>
            <person name="Fujiwara M."/>
            <person name="Mori M."/>
            <person name="Tomita M."/>
            <person name="Arakawa K."/>
        </authorList>
    </citation>
    <scope>NUCLEOTIDE SEQUENCE [LARGE SCALE GENOMIC DNA]</scope>
</reference>
<comment type="caution">
    <text evidence="1">The sequence shown here is derived from an EMBL/GenBank/DDBJ whole genome shotgun (WGS) entry which is preliminary data.</text>
</comment>
<evidence type="ECO:0008006" key="3">
    <source>
        <dbReference type="Google" id="ProtNLM"/>
    </source>
</evidence>
<dbReference type="OrthoDB" id="6418978at2759"/>
<protein>
    <recommendedName>
        <fullName evidence="3">DUF4219 domain-containing protein</fullName>
    </recommendedName>
</protein>
<proteinExistence type="predicted"/>
<evidence type="ECO:0000313" key="2">
    <source>
        <dbReference type="Proteomes" id="UP000499080"/>
    </source>
</evidence>
<dbReference type="AlphaFoldDB" id="A0A4Y2BZK7"/>
<name>A0A4Y2BZK7_ARAVE</name>
<gene>
    <name evidence="1" type="ORF">AVEN_229982_1</name>
</gene>
<organism evidence="1 2">
    <name type="scientific">Araneus ventricosus</name>
    <name type="common">Orbweaver spider</name>
    <name type="synonym">Epeira ventricosa</name>
    <dbReference type="NCBI Taxonomy" id="182803"/>
    <lineage>
        <taxon>Eukaryota</taxon>
        <taxon>Metazoa</taxon>
        <taxon>Ecdysozoa</taxon>
        <taxon>Arthropoda</taxon>
        <taxon>Chelicerata</taxon>
        <taxon>Arachnida</taxon>
        <taxon>Araneae</taxon>
        <taxon>Araneomorphae</taxon>
        <taxon>Entelegynae</taxon>
        <taxon>Araneoidea</taxon>
        <taxon>Araneidae</taxon>
        <taxon>Araneus</taxon>
    </lineage>
</organism>
<dbReference type="EMBL" id="BGPR01000121">
    <property type="protein sequence ID" value="GBL96554.1"/>
    <property type="molecule type" value="Genomic_DNA"/>
</dbReference>
<dbReference type="Proteomes" id="UP000499080">
    <property type="component" value="Unassembled WGS sequence"/>
</dbReference>
<evidence type="ECO:0000313" key="1">
    <source>
        <dbReference type="EMBL" id="GBL96554.1"/>
    </source>
</evidence>
<accession>A0A4Y2BZK7</accession>
<sequence>MESMNFLIKPLHSTNYVAWCSDIKVLLLERGCWDIIVEREAAPFVKEGDEIDARKLKSTATRVVLRRFLAVAISLSGRIQTTAGHTCGFSDASSFVFAL</sequence>